<comment type="subcellular location">
    <subcellularLocation>
        <location evidence="1 7">Cell membrane</location>
        <topology evidence="1 7">Multi-pass membrane protein</topology>
    </subcellularLocation>
</comment>
<name>A0ABU8B927_9BRAD</name>
<feature type="transmembrane region" description="Helical" evidence="7">
    <location>
        <begin position="138"/>
        <end position="159"/>
    </location>
</feature>
<dbReference type="Proteomes" id="UP001364224">
    <property type="component" value="Unassembled WGS sequence"/>
</dbReference>
<dbReference type="Gene3D" id="1.10.3720.10">
    <property type="entry name" value="MetI-like"/>
    <property type="match status" value="1"/>
</dbReference>
<feature type="domain" description="ABC transmembrane type-1" evidence="8">
    <location>
        <begin position="108"/>
        <end position="292"/>
    </location>
</feature>
<dbReference type="RefSeq" id="WP_334479275.1">
    <property type="nucleotide sequence ID" value="NZ_JAZHRV010000001.1"/>
</dbReference>
<evidence type="ECO:0000313" key="9">
    <source>
        <dbReference type="EMBL" id="MEH2554498.1"/>
    </source>
</evidence>
<keyword evidence="6 7" id="KW-0472">Membrane</keyword>
<dbReference type="InterPro" id="IPR025966">
    <property type="entry name" value="OppC_N"/>
</dbReference>
<evidence type="ECO:0000256" key="5">
    <source>
        <dbReference type="ARBA" id="ARBA00022989"/>
    </source>
</evidence>
<accession>A0ABU8B927</accession>
<organism evidence="9 10">
    <name type="scientific">Bradyrhizobium algeriense</name>
    <dbReference type="NCBI Taxonomy" id="634784"/>
    <lineage>
        <taxon>Bacteria</taxon>
        <taxon>Pseudomonadati</taxon>
        <taxon>Pseudomonadota</taxon>
        <taxon>Alphaproteobacteria</taxon>
        <taxon>Hyphomicrobiales</taxon>
        <taxon>Nitrobacteraceae</taxon>
        <taxon>Bradyrhizobium</taxon>
    </lineage>
</organism>
<protein>
    <submittedName>
        <fullName evidence="9">Peptide/nickel transport system permease protein</fullName>
    </submittedName>
</protein>
<dbReference type="PROSITE" id="PS50928">
    <property type="entry name" value="ABC_TM1"/>
    <property type="match status" value="1"/>
</dbReference>
<evidence type="ECO:0000256" key="6">
    <source>
        <dbReference type="ARBA" id="ARBA00023136"/>
    </source>
</evidence>
<dbReference type="PANTHER" id="PTHR43386">
    <property type="entry name" value="OLIGOPEPTIDE TRANSPORT SYSTEM PERMEASE PROTEIN APPC"/>
    <property type="match status" value="1"/>
</dbReference>
<evidence type="ECO:0000313" key="10">
    <source>
        <dbReference type="Proteomes" id="UP001364224"/>
    </source>
</evidence>
<feature type="transmembrane region" description="Helical" evidence="7">
    <location>
        <begin position="224"/>
        <end position="247"/>
    </location>
</feature>
<feature type="transmembrane region" description="Helical" evidence="7">
    <location>
        <begin position="30"/>
        <end position="50"/>
    </location>
</feature>
<sequence length="307" mass="32849">MADATILEPVLPASPGKPAAYRKLLRNPSVVFGAAVIAIVLLMGLLAPWIGTIDPTAISPIARNKVPGAEITMRTDTGERIKMIAKFGTDSLGRDVYSRVVYGARVSLFVGITVALISVACGLFIGLLAGFFRILDAVIMRIMDGLMAIPAILLAIAMVSLFRSSVWTVIIAITVPQIPGVVRLVRSIVLSVREEPYVEAAVTLGTSTPKLLWRHVLPNTIAPMIVQGTFICASAILIEAILSFLGIGVPPEVPTWGNIMAEGRQVFSLYPHNIIYPGVCLAFTILAVNVLGDGLRDTLDPKMAKRV</sequence>
<feature type="transmembrane region" description="Helical" evidence="7">
    <location>
        <begin position="274"/>
        <end position="295"/>
    </location>
</feature>
<evidence type="ECO:0000256" key="7">
    <source>
        <dbReference type="RuleBase" id="RU363032"/>
    </source>
</evidence>
<keyword evidence="2 7" id="KW-0813">Transport</keyword>
<dbReference type="InterPro" id="IPR000515">
    <property type="entry name" value="MetI-like"/>
</dbReference>
<feature type="transmembrane region" description="Helical" evidence="7">
    <location>
        <begin position="106"/>
        <end position="131"/>
    </location>
</feature>
<keyword evidence="3" id="KW-1003">Cell membrane</keyword>
<reference evidence="9 10" key="1">
    <citation type="submission" date="2024-02" db="EMBL/GenBank/DDBJ databases">
        <title>Adaptive strategies in a cosmopolitan and abundant soil bacterium.</title>
        <authorList>
            <person name="Carini P."/>
        </authorList>
    </citation>
    <scope>NUCLEOTIDE SEQUENCE [LARGE SCALE GENOMIC DNA]</scope>
    <source>
        <strain evidence="9 10">AZCC 1608</strain>
    </source>
</reference>
<dbReference type="Pfam" id="PF00528">
    <property type="entry name" value="BPD_transp_1"/>
    <property type="match status" value="1"/>
</dbReference>
<evidence type="ECO:0000256" key="2">
    <source>
        <dbReference type="ARBA" id="ARBA00022448"/>
    </source>
</evidence>
<keyword evidence="10" id="KW-1185">Reference proteome</keyword>
<dbReference type="CDD" id="cd06261">
    <property type="entry name" value="TM_PBP2"/>
    <property type="match status" value="1"/>
</dbReference>
<evidence type="ECO:0000259" key="8">
    <source>
        <dbReference type="PROSITE" id="PS50928"/>
    </source>
</evidence>
<dbReference type="Pfam" id="PF12911">
    <property type="entry name" value="OppC_N"/>
    <property type="match status" value="1"/>
</dbReference>
<dbReference type="InterPro" id="IPR050366">
    <property type="entry name" value="BP-dependent_transpt_permease"/>
</dbReference>
<comment type="similarity">
    <text evidence="7">Belongs to the binding-protein-dependent transport system permease family.</text>
</comment>
<dbReference type="InterPro" id="IPR035906">
    <property type="entry name" value="MetI-like_sf"/>
</dbReference>
<dbReference type="PANTHER" id="PTHR43386:SF6">
    <property type="entry name" value="ABC TRANSPORTER PERMEASE PROTEIN"/>
    <property type="match status" value="1"/>
</dbReference>
<evidence type="ECO:0000256" key="4">
    <source>
        <dbReference type="ARBA" id="ARBA00022692"/>
    </source>
</evidence>
<proteinExistence type="inferred from homology"/>
<keyword evidence="4 7" id="KW-0812">Transmembrane</keyword>
<dbReference type="EMBL" id="JAZHRV010000001">
    <property type="protein sequence ID" value="MEH2554498.1"/>
    <property type="molecule type" value="Genomic_DNA"/>
</dbReference>
<comment type="caution">
    <text evidence="9">The sequence shown here is derived from an EMBL/GenBank/DDBJ whole genome shotgun (WGS) entry which is preliminary data.</text>
</comment>
<gene>
    <name evidence="9" type="ORF">V1286_002027</name>
</gene>
<evidence type="ECO:0000256" key="3">
    <source>
        <dbReference type="ARBA" id="ARBA00022475"/>
    </source>
</evidence>
<evidence type="ECO:0000256" key="1">
    <source>
        <dbReference type="ARBA" id="ARBA00004651"/>
    </source>
</evidence>
<keyword evidence="5 7" id="KW-1133">Transmembrane helix</keyword>
<dbReference type="SUPFAM" id="SSF161098">
    <property type="entry name" value="MetI-like"/>
    <property type="match status" value="1"/>
</dbReference>